<feature type="region of interest" description="Disordered" evidence="1">
    <location>
        <begin position="166"/>
        <end position="213"/>
    </location>
</feature>
<dbReference type="GO" id="GO:0042796">
    <property type="term" value="P:snRNA transcription by RNA polymerase III"/>
    <property type="evidence" value="ECO:0007669"/>
    <property type="project" value="TreeGrafter"/>
</dbReference>
<sequence>MRGMPGKRVSTRKNNKSSTNTEITTPTTPNTPPLQPSQPKSKKNNITNEDIDKLVSTQPAIGDVINNIMPTFIQSISKGAPLNRTVSSPIQSASSPNSIVSERSIPPPLPVLSLYSPPLSSPTLSSVSGIDTNNTTISNNNNNNSIANPLAYIPTIHAPDIQNLLSDSDSEELSPPLTPVSPVVKASAKKPPKSPRVPKSPKPPKPPKVSKRKALAANRQLLQPLEEDSNMMSAQDLGSQVILSNTSASSTSTTVNGIQQLPLLPLPSGMTERIMLQSQSENTPTTKPTSLRPRRKRNKDGTLAVPIVETPDTNYLPMNHDANVYLERTKKKGALDIYQKNPEIILNFIKEVLFQFQHSGDKDGGGAKTFQEFKNVWKSVMSLTSFFDGQFINPDLIHQAYYGVLGYLMEWQPMVMKLGIIFSLYLLFNCQLIQQKVPIIVTVNLWDQLVGYFNDFKKLKNYDGYHAFRSLRANGGFQFSATLHPLSQLAIFKTNSKLPSAAIIPPEYVTVDTIENVMDLDRLSSVHFKYQKSKQGNNKQTPTSLSVINPNFAQEMDTAHQEEQDHKYQVLIQNQLPGMPEFKL</sequence>
<proteinExistence type="predicted"/>
<protein>
    <submittedName>
        <fullName evidence="2">Uncharacterized protein</fullName>
    </submittedName>
</protein>
<reference evidence="2 3" key="1">
    <citation type="submission" date="2015-12" db="EMBL/GenBank/DDBJ databases">
        <title>Dictyostelia acquired genes for synthesis and detection of signals that induce cell-type specialization by lateral gene transfer from prokaryotes.</title>
        <authorList>
            <person name="Gloeckner G."/>
            <person name="Schaap P."/>
        </authorList>
    </citation>
    <scope>NUCLEOTIDE SEQUENCE [LARGE SCALE GENOMIC DNA]</scope>
    <source>
        <strain evidence="2 3">TK</strain>
    </source>
</reference>
<feature type="compositionally biased region" description="Low complexity" evidence="1">
    <location>
        <begin position="18"/>
        <end position="28"/>
    </location>
</feature>
<dbReference type="GO" id="GO:0042795">
    <property type="term" value="P:snRNA transcription by RNA polymerase II"/>
    <property type="evidence" value="ECO:0007669"/>
    <property type="project" value="TreeGrafter"/>
</dbReference>
<dbReference type="GO" id="GO:0019185">
    <property type="term" value="C:snRNA-activating protein complex"/>
    <property type="evidence" value="ECO:0007669"/>
    <property type="project" value="TreeGrafter"/>
</dbReference>
<keyword evidence="3" id="KW-1185">Reference proteome</keyword>
<evidence type="ECO:0000313" key="3">
    <source>
        <dbReference type="Proteomes" id="UP000076078"/>
    </source>
</evidence>
<evidence type="ECO:0000256" key="1">
    <source>
        <dbReference type="SAM" id="MobiDB-lite"/>
    </source>
</evidence>
<feature type="compositionally biased region" description="Polar residues" evidence="1">
    <location>
        <begin position="277"/>
        <end position="289"/>
    </location>
</feature>
<dbReference type="InterPro" id="IPR019188">
    <property type="entry name" value="SNAPC1"/>
</dbReference>
<feature type="region of interest" description="Disordered" evidence="1">
    <location>
        <begin position="277"/>
        <end position="299"/>
    </location>
</feature>
<organism evidence="2 3">
    <name type="scientific">Tieghemostelium lacteum</name>
    <name type="common">Slime mold</name>
    <name type="synonym">Dictyostelium lacteum</name>
    <dbReference type="NCBI Taxonomy" id="361077"/>
    <lineage>
        <taxon>Eukaryota</taxon>
        <taxon>Amoebozoa</taxon>
        <taxon>Evosea</taxon>
        <taxon>Eumycetozoa</taxon>
        <taxon>Dictyostelia</taxon>
        <taxon>Dictyosteliales</taxon>
        <taxon>Raperosteliaceae</taxon>
        <taxon>Tieghemostelium</taxon>
    </lineage>
</organism>
<dbReference type="PANTHER" id="PTHR15131:SF3">
    <property type="entry name" value="SNRNA-ACTIVATING PROTEIN COMPLEX SUBUNIT 1"/>
    <property type="match status" value="1"/>
</dbReference>
<dbReference type="AlphaFoldDB" id="A0A151Z942"/>
<dbReference type="EMBL" id="LODT01000037">
    <property type="protein sequence ID" value="KYQ90468.1"/>
    <property type="molecule type" value="Genomic_DNA"/>
</dbReference>
<dbReference type="InParanoid" id="A0A151Z942"/>
<accession>A0A151Z942</accession>
<dbReference type="GO" id="GO:0043565">
    <property type="term" value="F:sequence-specific DNA binding"/>
    <property type="evidence" value="ECO:0007669"/>
    <property type="project" value="TreeGrafter"/>
</dbReference>
<gene>
    <name evidence="2" type="ORF">DLAC_09091</name>
</gene>
<dbReference type="Proteomes" id="UP000076078">
    <property type="component" value="Unassembled WGS sequence"/>
</dbReference>
<name>A0A151Z942_TIELA</name>
<evidence type="ECO:0000313" key="2">
    <source>
        <dbReference type="EMBL" id="KYQ90468.1"/>
    </source>
</evidence>
<dbReference type="Pfam" id="PF09808">
    <property type="entry name" value="SNAPC1"/>
    <property type="match status" value="1"/>
</dbReference>
<feature type="compositionally biased region" description="Pro residues" evidence="1">
    <location>
        <begin position="194"/>
        <end position="207"/>
    </location>
</feature>
<feature type="region of interest" description="Disordered" evidence="1">
    <location>
        <begin position="1"/>
        <end position="46"/>
    </location>
</feature>
<dbReference type="OrthoDB" id="20127at2759"/>
<dbReference type="PANTHER" id="PTHR15131">
    <property type="entry name" value="SMALL NUCLEAR RNA ACTIVATING COMPLEX, POLYPEPTIDE 1"/>
    <property type="match status" value="1"/>
</dbReference>
<comment type="caution">
    <text evidence="2">The sequence shown here is derived from an EMBL/GenBank/DDBJ whole genome shotgun (WGS) entry which is preliminary data.</text>
</comment>
<dbReference type="STRING" id="361077.A0A151Z942"/>